<reference evidence="2 3" key="1">
    <citation type="submission" date="2016-10" db="EMBL/GenBank/DDBJ databases">
        <title>Genome sequence of the ascomycete fungus Penicillium subrubescens.</title>
        <authorList>
            <person name="De Vries R.P."/>
            <person name="Peng M."/>
            <person name="Dilokpimol A."/>
            <person name="Hilden K."/>
            <person name="Makela M.R."/>
            <person name="Grigoriev I."/>
            <person name="Riley R."/>
            <person name="Granchi Z."/>
        </authorList>
    </citation>
    <scope>NUCLEOTIDE SEQUENCE [LARGE SCALE GENOMIC DNA]</scope>
    <source>
        <strain evidence="2 3">CBS 132785</strain>
    </source>
</reference>
<dbReference type="EMBL" id="MNBE01000371">
    <property type="protein sequence ID" value="OKP10264.1"/>
    <property type="molecule type" value="Genomic_DNA"/>
</dbReference>
<dbReference type="Proteomes" id="UP000186955">
    <property type="component" value="Unassembled WGS sequence"/>
</dbReference>
<name>A0A1Q5UCS3_9EURO</name>
<comment type="caution">
    <text evidence="2">The sequence shown here is derived from an EMBL/GenBank/DDBJ whole genome shotgun (WGS) entry which is preliminary data.</text>
</comment>
<gene>
    <name evidence="2" type="ORF">PENSUB_4323</name>
</gene>
<sequence>MRSEIRGLIVRYGMPAFWITINPSDLRNPLVLILAGVNIPGNNFGSVNAAIRAAAATLNPVTVADFFHCVCRAILRGLLATNSDHIGVLGDLSNHYGVVETNGRGMLHMHTLLWVRGNLDFTNLRNRLL</sequence>
<evidence type="ECO:0000259" key="1">
    <source>
        <dbReference type="Pfam" id="PF14214"/>
    </source>
</evidence>
<evidence type="ECO:0000313" key="3">
    <source>
        <dbReference type="Proteomes" id="UP000186955"/>
    </source>
</evidence>
<dbReference type="Pfam" id="PF14214">
    <property type="entry name" value="Helitron_like_N"/>
    <property type="match status" value="1"/>
</dbReference>
<keyword evidence="3" id="KW-1185">Reference proteome</keyword>
<dbReference type="InterPro" id="IPR025476">
    <property type="entry name" value="Helitron_helicase-like"/>
</dbReference>
<evidence type="ECO:0000313" key="2">
    <source>
        <dbReference type="EMBL" id="OKP10264.1"/>
    </source>
</evidence>
<organism evidence="2 3">
    <name type="scientific">Penicillium subrubescens</name>
    <dbReference type="NCBI Taxonomy" id="1316194"/>
    <lineage>
        <taxon>Eukaryota</taxon>
        <taxon>Fungi</taxon>
        <taxon>Dikarya</taxon>
        <taxon>Ascomycota</taxon>
        <taxon>Pezizomycotina</taxon>
        <taxon>Eurotiomycetes</taxon>
        <taxon>Eurotiomycetidae</taxon>
        <taxon>Eurotiales</taxon>
        <taxon>Aspergillaceae</taxon>
        <taxon>Penicillium</taxon>
    </lineage>
</organism>
<feature type="domain" description="Helitron helicase-like" evidence="1">
    <location>
        <begin position="1"/>
        <end position="113"/>
    </location>
</feature>
<accession>A0A1Q5UCS3</accession>
<proteinExistence type="predicted"/>
<protein>
    <recommendedName>
        <fullName evidence="1">Helitron helicase-like domain-containing protein</fullName>
    </recommendedName>
</protein>
<dbReference type="STRING" id="1316194.A0A1Q5UCS3"/>
<dbReference type="AlphaFoldDB" id="A0A1Q5UCS3"/>